<dbReference type="EC" id="2.1.1.-" evidence="7"/>
<dbReference type="GO" id="GO:0008168">
    <property type="term" value="F:methyltransferase activity"/>
    <property type="evidence" value="ECO:0007669"/>
    <property type="project" value="UniProtKB-KW"/>
</dbReference>
<comment type="similarity">
    <text evidence="5">Belongs to the class I-like SAM-binding methyltransferase superfamily. RsmB/NOP family.</text>
</comment>
<dbReference type="InterPro" id="IPR049560">
    <property type="entry name" value="MeTrfase_RsmB-F_NOP2_cat"/>
</dbReference>
<organism evidence="7 8">
    <name type="scientific">Novosphingobium pokkalii</name>
    <dbReference type="NCBI Taxonomy" id="1770194"/>
    <lineage>
        <taxon>Bacteria</taxon>
        <taxon>Pseudomonadati</taxon>
        <taxon>Pseudomonadota</taxon>
        <taxon>Alphaproteobacteria</taxon>
        <taxon>Sphingomonadales</taxon>
        <taxon>Sphingomonadaceae</taxon>
        <taxon>Novosphingobium</taxon>
    </lineage>
</organism>
<gene>
    <name evidence="7" type="ORF">ACFOOT_19835</name>
</gene>
<dbReference type="EMBL" id="JBHRYE010000050">
    <property type="protein sequence ID" value="MFC3673679.1"/>
    <property type="molecule type" value="Genomic_DNA"/>
</dbReference>
<dbReference type="PRINTS" id="PR02008">
    <property type="entry name" value="RCMTFAMILY"/>
</dbReference>
<feature type="binding site" evidence="5">
    <location>
        <position position="281"/>
    </location>
    <ligand>
        <name>S-adenosyl-L-methionine</name>
        <dbReference type="ChEBI" id="CHEBI:59789"/>
    </ligand>
</feature>
<evidence type="ECO:0000256" key="4">
    <source>
        <dbReference type="ARBA" id="ARBA00022884"/>
    </source>
</evidence>
<dbReference type="SUPFAM" id="SSF53335">
    <property type="entry name" value="S-adenosyl-L-methionine-dependent methyltransferases"/>
    <property type="match status" value="1"/>
</dbReference>
<dbReference type="InterPro" id="IPR023267">
    <property type="entry name" value="RCMT"/>
</dbReference>
<keyword evidence="4 5" id="KW-0694">RNA-binding</keyword>
<dbReference type="PANTHER" id="PTHR22807">
    <property type="entry name" value="NOP2 YEAST -RELATED NOL1/NOP2/FMU SUN DOMAIN-CONTAINING"/>
    <property type="match status" value="1"/>
</dbReference>
<reference evidence="8" key="1">
    <citation type="journal article" date="2019" name="Int. J. Syst. Evol. Microbiol.">
        <title>The Global Catalogue of Microorganisms (GCM) 10K type strain sequencing project: providing services to taxonomists for standard genome sequencing and annotation.</title>
        <authorList>
            <consortium name="The Broad Institute Genomics Platform"/>
            <consortium name="The Broad Institute Genome Sequencing Center for Infectious Disease"/>
            <person name="Wu L."/>
            <person name="Ma J."/>
        </authorList>
    </citation>
    <scope>NUCLEOTIDE SEQUENCE [LARGE SCALE GENOMIC DNA]</scope>
    <source>
        <strain evidence="8">KCTC 42224</strain>
    </source>
</reference>
<evidence type="ECO:0000313" key="7">
    <source>
        <dbReference type="EMBL" id="MFC3673679.1"/>
    </source>
</evidence>
<evidence type="ECO:0000259" key="6">
    <source>
        <dbReference type="PROSITE" id="PS51686"/>
    </source>
</evidence>
<dbReference type="CDD" id="cd02440">
    <property type="entry name" value="AdoMet_MTases"/>
    <property type="match status" value="1"/>
</dbReference>
<proteinExistence type="inferred from homology"/>
<dbReference type="InterPro" id="IPR029063">
    <property type="entry name" value="SAM-dependent_MTases_sf"/>
</dbReference>
<feature type="domain" description="SAM-dependent MTase RsmB/NOP-type" evidence="6">
    <location>
        <begin position="100"/>
        <end position="392"/>
    </location>
</feature>
<keyword evidence="8" id="KW-1185">Reference proteome</keyword>
<dbReference type="Proteomes" id="UP001595683">
    <property type="component" value="Unassembled WGS sequence"/>
</dbReference>
<comment type="caution">
    <text evidence="7">The sequence shown here is derived from an EMBL/GenBank/DDBJ whole genome shotgun (WGS) entry which is preliminary data.</text>
</comment>
<keyword evidence="2 5" id="KW-0808">Transferase</keyword>
<feature type="active site" description="Nucleophile" evidence="5">
    <location>
        <position position="334"/>
    </location>
</feature>
<dbReference type="PROSITE" id="PS51686">
    <property type="entry name" value="SAM_MT_RSMB_NOP"/>
    <property type="match status" value="1"/>
</dbReference>
<keyword evidence="1 5" id="KW-0489">Methyltransferase</keyword>
<evidence type="ECO:0000313" key="8">
    <source>
        <dbReference type="Proteomes" id="UP001595683"/>
    </source>
</evidence>
<dbReference type="PANTHER" id="PTHR22807:SF53">
    <property type="entry name" value="RIBOSOMAL RNA SMALL SUBUNIT METHYLTRANSFERASE B-RELATED"/>
    <property type="match status" value="1"/>
</dbReference>
<dbReference type="Gene3D" id="3.40.50.150">
    <property type="entry name" value="Vaccinia Virus protein VP39"/>
    <property type="match status" value="1"/>
</dbReference>
<name>A0ABV7V8B2_9SPHN</name>
<dbReference type="Pfam" id="PF01189">
    <property type="entry name" value="Methyltr_RsmB-F"/>
    <property type="match status" value="1"/>
</dbReference>
<evidence type="ECO:0000256" key="3">
    <source>
        <dbReference type="ARBA" id="ARBA00022691"/>
    </source>
</evidence>
<dbReference type="GO" id="GO:0032259">
    <property type="term" value="P:methylation"/>
    <property type="evidence" value="ECO:0007669"/>
    <property type="project" value="UniProtKB-KW"/>
</dbReference>
<evidence type="ECO:0000256" key="1">
    <source>
        <dbReference type="ARBA" id="ARBA00022603"/>
    </source>
</evidence>
<sequence length="392" mass="41374">MTPAARVQAAIDILDGVIAAARGQGASADRLAAEWFRQRRFVGSKDRRAIRDLVWAAIRACGEVPQSGRAAMLRLAQDDAELAARFDGSTYGPAPIRADEAVAQGGAMPAWLASAMAASGLDGAEQAALLGRAPLDLRANTLKTDRETLAARLPVPAMPVGAHGLRLPVGTAAESWPEFAEGLFEVQDAGSQIACEALGARPGESVVDFCAGAGGKTLALAAAMRNTGRLLACDIDRPRLSRLAPRAERAGALVETRLLNPGQEAAMLADWQGQADAVLVDAPCSGTGTWRRNPEARWRLSPAAIARYQQMQAHVLDVAAALVRPGGRLLFITCSLIDAEGADGLAAFTARHPGFAVEPLTLSIGRSHRGGWRLSPYHDDTDGFFIARLVRL</sequence>
<keyword evidence="3 5" id="KW-0949">S-adenosyl-L-methionine</keyword>
<dbReference type="InterPro" id="IPR001678">
    <property type="entry name" value="MeTrfase_RsmB-F_NOP2_dom"/>
</dbReference>
<accession>A0ABV7V8B2</accession>
<comment type="caution">
    <text evidence="5">Lacks conserved residue(s) required for the propagation of feature annotation.</text>
</comment>
<protein>
    <submittedName>
        <fullName evidence="7">RsmB/NOP family class I SAM-dependent RNA methyltransferase</fullName>
        <ecNumber evidence="7">2.1.1.-</ecNumber>
    </submittedName>
</protein>
<evidence type="ECO:0000256" key="5">
    <source>
        <dbReference type="PROSITE-ProRule" id="PRU01023"/>
    </source>
</evidence>
<dbReference type="RefSeq" id="WP_191326032.1">
    <property type="nucleotide sequence ID" value="NZ_BMZP01000027.1"/>
</dbReference>
<feature type="binding site" evidence="5">
    <location>
        <position position="234"/>
    </location>
    <ligand>
        <name>S-adenosyl-L-methionine</name>
        <dbReference type="ChEBI" id="CHEBI:59789"/>
    </ligand>
</feature>
<evidence type="ECO:0000256" key="2">
    <source>
        <dbReference type="ARBA" id="ARBA00022679"/>
    </source>
</evidence>